<dbReference type="SUPFAM" id="SSF57938">
    <property type="entry name" value="DnaJ/Hsp40 cysteine-rich domain"/>
    <property type="match status" value="1"/>
</dbReference>
<evidence type="ECO:0000259" key="11">
    <source>
        <dbReference type="PROSITE" id="PS51188"/>
    </source>
</evidence>
<dbReference type="CDD" id="cd10719">
    <property type="entry name" value="DnaJ_zf"/>
    <property type="match status" value="1"/>
</dbReference>
<dbReference type="FunFam" id="2.60.260.20:FF:000005">
    <property type="entry name" value="Chaperone protein dnaJ 1, mitochondrial"/>
    <property type="match status" value="1"/>
</dbReference>
<reference evidence="12" key="1">
    <citation type="submission" date="2018-05" db="EMBL/GenBank/DDBJ databases">
        <authorList>
            <person name="Lanie J.A."/>
            <person name="Ng W.-L."/>
            <person name="Kazmierczak K.M."/>
            <person name="Andrzejewski T.M."/>
            <person name="Davidsen T.M."/>
            <person name="Wayne K.J."/>
            <person name="Tettelin H."/>
            <person name="Glass J.I."/>
            <person name="Rusch D."/>
            <person name="Podicherti R."/>
            <person name="Tsui H.-C.T."/>
            <person name="Winkler M.E."/>
        </authorList>
    </citation>
    <scope>NUCLEOTIDE SEQUENCE</scope>
</reference>
<keyword evidence="3" id="KW-0479">Metal-binding</keyword>
<evidence type="ECO:0000256" key="6">
    <source>
        <dbReference type="ARBA" id="ARBA00022833"/>
    </source>
</evidence>
<dbReference type="InterPro" id="IPR001623">
    <property type="entry name" value="DnaJ_domain"/>
</dbReference>
<evidence type="ECO:0000256" key="4">
    <source>
        <dbReference type="ARBA" id="ARBA00022737"/>
    </source>
</evidence>
<dbReference type="PROSITE" id="PS00636">
    <property type="entry name" value="DNAJ_1"/>
    <property type="match status" value="1"/>
</dbReference>
<dbReference type="PRINTS" id="PR00625">
    <property type="entry name" value="JDOMAIN"/>
</dbReference>
<dbReference type="GO" id="GO:0042026">
    <property type="term" value="P:protein refolding"/>
    <property type="evidence" value="ECO:0007669"/>
    <property type="project" value="TreeGrafter"/>
</dbReference>
<dbReference type="SMART" id="SM00271">
    <property type="entry name" value="DnaJ"/>
    <property type="match status" value="1"/>
</dbReference>
<dbReference type="Gene3D" id="2.10.230.10">
    <property type="entry name" value="Heat shock protein DnaJ, cysteine-rich domain"/>
    <property type="match status" value="1"/>
</dbReference>
<dbReference type="AlphaFoldDB" id="A0A381TMJ9"/>
<dbReference type="GO" id="GO:0005524">
    <property type="term" value="F:ATP binding"/>
    <property type="evidence" value="ECO:0007669"/>
    <property type="project" value="InterPro"/>
</dbReference>
<evidence type="ECO:0000256" key="2">
    <source>
        <dbReference type="ARBA" id="ARBA00022705"/>
    </source>
</evidence>
<dbReference type="InterPro" id="IPR002939">
    <property type="entry name" value="DnaJ_C"/>
</dbReference>
<dbReference type="InterPro" id="IPR012724">
    <property type="entry name" value="DnaJ"/>
</dbReference>
<dbReference type="CDD" id="cd10747">
    <property type="entry name" value="DnaJ_C"/>
    <property type="match status" value="1"/>
</dbReference>
<evidence type="ECO:0000313" key="12">
    <source>
        <dbReference type="EMBL" id="SVA16007.1"/>
    </source>
</evidence>
<dbReference type="GO" id="GO:0005737">
    <property type="term" value="C:cytoplasm"/>
    <property type="evidence" value="ECO:0007669"/>
    <property type="project" value="TreeGrafter"/>
</dbReference>
<dbReference type="FunFam" id="2.10.230.10:FF:000002">
    <property type="entry name" value="Molecular chaperone DnaJ"/>
    <property type="match status" value="1"/>
</dbReference>
<dbReference type="GO" id="GO:0031072">
    <property type="term" value="F:heat shock protein binding"/>
    <property type="evidence" value="ECO:0007669"/>
    <property type="project" value="InterPro"/>
</dbReference>
<dbReference type="Pfam" id="PF00226">
    <property type="entry name" value="DnaJ"/>
    <property type="match status" value="1"/>
</dbReference>
<dbReference type="PROSITE" id="PS50076">
    <property type="entry name" value="DNAJ_2"/>
    <property type="match status" value="1"/>
</dbReference>
<sequence>VTRDHYEVLGVSRDASPEEVKRAYRRLARQHHPDANQGDGGAEAEFKSVAAAYEVLSDPDRRRNYDRFGHDGPSTGMTGDPFGGIGDIFESFFGGGFGGAGGRRSGPTTGEDLQTTIEVELEDAVFGSEEEITVRTAVACADCEATGSAPGTSVERCGGCSGTGHVQRVRQSLLGQMVTTTSCPACGGRGEVISDPCGACRGEGRRVEEQSFTVNVRAGVDEGTTLRLSGRGAVGPRGGPAGDLYVHVRIRPHAVFERHGSDLMHRLHLPVTQAALGVELDYKTLDGTEILRIPAGTQGGERFRFRDHGVPHLQGRGRGDLVVEVVVDTPIDLTTEEEEILRSLAAERGEAVAEPGDGLLSRIRSAFR</sequence>
<dbReference type="NCBIfam" id="NF008035">
    <property type="entry name" value="PRK10767.1"/>
    <property type="match status" value="1"/>
</dbReference>
<accession>A0A381TMJ9</accession>
<dbReference type="InterPro" id="IPR008971">
    <property type="entry name" value="HSP40/DnaJ_pept-bd"/>
</dbReference>
<keyword evidence="6" id="KW-0862">Zinc</keyword>
<name>A0A381TMJ9_9ZZZZ</name>
<evidence type="ECO:0000256" key="3">
    <source>
        <dbReference type="ARBA" id="ARBA00022723"/>
    </source>
</evidence>
<dbReference type="PROSITE" id="PS51188">
    <property type="entry name" value="ZF_CR"/>
    <property type="match status" value="1"/>
</dbReference>
<dbReference type="InterPro" id="IPR018253">
    <property type="entry name" value="DnaJ_domain_CS"/>
</dbReference>
<dbReference type="InterPro" id="IPR001305">
    <property type="entry name" value="HSP_DnaJ_Cys-rich_dom"/>
</dbReference>
<evidence type="ECO:0000259" key="10">
    <source>
        <dbReference type="PROSITE" id="PS50076"/>
    </source>
</evidence>
<dbReference type="GO" id="GO:0051082">
    <property type="term" value="F:unfolded protein binding"/>
    <property type="evidence" value="ECO:0007669"/>
    <property type="project" value="InterPro"/>
</dbReference>
<evidence type="ECO:0000256" key="5">
    <source>
        <dbReference type="ARBA" id="ARBA00022771"/>
    </source>
</evidence>
<evidence type="ECO:0000256" key="7">
    <source>
        <dbReference type="ARBA" id="ARBA00023016"/>
    </source>
</evidence>
<dbReference type="PANTHER" id="PTHR43096">
    <property type="entry name" value="DNAJ HOMOLOG 1, MITOCHONDRIAL-RELATED"/>
    <property type="match status" value="1"/>
</dbReference>
<protein>
    <recommendedName>
        <fullName evidence="13">J domain-containing protein</fullName>
    </recommendedName>
</protein>
<dbReference type="PANTHER" id="PTHR43096:SF48">
    <property type="entry name" value="CHAPERONE PROTEIN DNAJ"/>
    <property type="match status" value="1"/>
</dbReference>
<keyword evidence="2" id="KW-0235">DNA replication</keyword>
<evidence type="ECO:0000256" key="1">
    <source>
        <dbReference type="ARBA" id="ARBA00022490"/>
    </source>
</evidence>
<dbReference type="Gene3D" id="1.10.287.110">
    <property type="entry name" value="DnaJ domain"/>
    <property type="match status" value="1"/>
</dbReference>
<dbReference type="EMBL" id="UINC01004667">
    <property type="protein sequence ID" value="SVA16007.1"/>
    <property type="molecule type" value="Genomic_DNA"/>
</dbReference>
<dbReference type="GO" id="GO:0009408">
    <property type="term" value="P:response to heat"/>
    <property type="evidence" value="ECO:0007669"/>
    <property type="project" value="InterPro"/>
</dbReference>
<organism evidence="12">
    <name type="scientific">marine metagenome</name>
    <dbReference type="NCBI Taxonomy" id="408172"/>
    <lineage>
        <taxon>unclassified sequences</taxon>
        <taxon>metagenomes</taxon>
        <taxon>ecological metagenomes</taxon>
    </lineage>
</organism>
<keyword evidence="4" id="KW-0677">Repeat</keyword>
<dbReference type="InterPro" id="IPR036869">
    <property type="entry name" value="J_dom_sf"/>
</dbReference>
<feature type="domain" description="J" evidence="10">
    <location>
        <begin position="4"/>
        <end position="69"/>
    </location>
</feature>
<feature type="region of interest" description="Disordered" evidence="9">
    <location>
        <begin position="1"/>
        <end position="42"/>
    </location>
</feature>
<dbReference type="GO" id="GO:0008270">
    <property type="term" value="F:zinc ion binding"/>
    <property type="evidence" value="ECO:0007669"/>
    <property type="project" value="UniProtKB-KW"/>
</dbReference>
<dbReference type="CDD" id="cd06257">
    <property type="entry name" value="DnaJ"/>
    <property type="match status" value="1"/>
</dbReference>
<evidence type="ECO:0000256" key="8">
    <source>
        <dbReference type="ARBA" id="ARBA00023186"/>
    </source>
</evidence>
<gene>
    <name evidence="12" type="ORF">METZ01_LOCUS68861</name>
</gene>
<dbReference type="NCBIfam" id="TIGR02349">
    <property type="entry name" value="DnaJ_bact"/>
    <property type="match status" value="1"/>
</dbReference>
<dbReference type="SUPFAM" id="SSF46565">
    <property type="entry name" value="Chaperone J-domain"/>
    <property type="match status" value="1"/>
</dbReference>
<dbReference type="SUPFAM" id="SSF49493">
    <property type="entry name" value="HSP40/DnaJ peptide-binding domain"/>
    <property type="match status" value="2"/>
</dbReference>
<feature type="non-terminal residue" evidence="12">
    <location>
        <position position="1"/>
    </location>
</feature>
<keyword evidence="1" id="KW-0963">Cytoplasm</keyword>
<dbReference type="GO" id="GO:0006260">
    <property type="term" value="P:DNA replication"/>
    <property type="evidence" value="ECO:0007669"/>
    <property type="project" value="UniProtKB-KW"/>
</dbReference>
<keyword evidence="7" id="KW-0346">Stress response</keyword>
<evidence type="ECO:0008006" key="13">
    <source>
        <dbReference type="Google" id="ProtNLM"/>
    </source>
</evidence>
<evidence type="ECO:0000256" key="9">
    <source>
        <dbReference type="SAM" id="MobiDB-lite"/>
    </source>
</evidence>
<keyword evidence="8" id="KW-0143">Chaperone</keyword>
<dbReference type="Gene3D" id="2.60.260.20">
    <property type="entry name" value="Urease metallochaperone UreE, N-terminal domain"/>
    <property type="match status" value="2"/>
</dbReference>
<dbReference type="Pfam" id="PF01556">
    <property type="entry name" value="DnaJ_C"/>
    <property type="match status" value="1"/>
</dbReference>
<feature type="domain" description="CR-type" evidence="11">
    <location>
        <begin position="127"/>
        <end position="209"/>
    </location>
</feature>
<dbReference type="HAMAP" id="MF_01152">
    <property type="entry name" value="DnaJ"/>
    <property type="match status" value="1"/>
</dbReference>
<dbReference type="InterPro" id="IPR036410">
    <property type="entry name" value="HSP_DnaJ_Cys-rich_dom_sf"/>
</dbReference>
<proteinExistence type="inferred from homology"/>
<dbReference type="Pfam" id="PF00684">
    <property type="entry name" value="DnaJ_CXXCXGXG"/>
    <property type="match status" value="1"/>
</dbReference>
<keyword evidence="5" id="KW-0863">Zinc-finger</keyword>